<dbReference type="OrthoDB" id="9802264at2"/>
<dbReference type="PROSITE" id="PS50893">
    <property type="entry name" value="ABC_TRANSPORTER_2"/>
    <property type="match status" value="1"/>
</dbReference>
<accession>A0A2U0I272</accession>
<evidence type="ECO:0000259" key="4">
    <source>
        <dbReference type="PROSITE" id="PS50893"/>
    </source>
</evidence>
<gene>
    <name evidence="5" type="ORF">DDV96_07325</name>
</gene>
<dbReference type="InterPro" id="IPR003439">
    <property type="entry name" value="ABC_transporter-like_ATP-bd"/>
</dbReference>
<dbReference type="PANTHER" id="PTHR42781:SF4">
    <property type="entry name" value="SPERMIDINE_PUTRESCINE IMPORT ATP-BINDING PROTEIN POTA"/>
    <property type="match status" value="1"/>
</dbReference>
<dbReference type="GO" id="GO:0005524">
    <property type="term" value="F:ATP binding"/>
    <property type="evidence" value="ECO:0007669"/>
    <property type="project" value="UniProtKB-KW"/>
</dbReference>
<dbReference type="InterPro" id="IPR027417">
    <property type="entry name" value="P-loop_NTPase"/>
</dbReference>
<dbReference type="PROSITE" id="PS00211">
    <property type="entry name" value="ABC_TRANSPORTER_1"/>
    <property type="match status" value="1"/>
</dbReference>
<dbReference type="RefSeq" id="WP_116694100.1">
    <property type="nucleotide sequence ID" value="NZ_QEHR01000004.1"/>
</dbReference>
<dbReference type="Pfam" id="PF00005">
    <property type="entry name" value="ABC_tran"/>
    <property type="match status" value="1"/>
</dbReference>
<feature type="domain" description="ABC transporter" evidence="4">
    <location>
        <begin position="1"/>
        <end position="234"/>
    </location>
</feature>
<proteinExistence type="predicted"/>
<reference evidence="5 6" key="1">
    <citation type="submission" date="2018-04" db="EMBL/GenBank/DDBJ databases">
        <title>Marixanthomonas spongiae HN-E44 sp. nov., isolated from a marine sponge.</title>
        <authorList>
            <person name="Luo L."/>
            <person name="Zhuang L."/>
        </authorList>
    </citation>
    <scope>NUCLEOTIDE SEQUENCE [LARGE SCALE GENOMIC DNA]</scope>
    <source>
        <strain evidence="5 6">HN-E44</strain>
    </source>
</reference>
<comment type="caution">
    <text evidence="5">The sequence shown here is derived from an EMBL/GenBank/DDBJ whole genome shotgun (WGS) entry which is preliminary data.</text>
</comment>
<dbReference type="InterPro" id="IPR050093">
    <property type="entry name" value="ABC_SmlMolc_Importer"/>
</dbReference>
<evidence type="ECO:0000313" key="6">
    <source>
        <dbReference type="Proteomes" id="UP000245962"/>
    </source>
</evidence>
<dbReference type="InterPro" id="IPR017871">
    <property type="entry name" value="ABC_transporter-like_CS"/>
</dbReference>
<evidence type="ECO:0000313" key="5">
    <source>
        <dbReference type="EMBL" id="PVW15209.1"/>
    </source>
</evidence>
<dbReference type="PANTHER" id="PTHR42781">
    <property type="entry name" value="SPERMIDINE/PUTRESCINE IMPORT ATP-BINDING PROTEIN POTA"/>
    <property type="match status" value="1"/>
</dbReference>
<keyword evidence="3 5" id="KW-0067">ATP-binding</keyword>
<evidence type="ECO:0000256" key="2">
    <source>
        <dbReference type="ARBA" id="ARBA00022741"/>
    </source>
</evidence>
<evidence type="ECO:0000256" key="3">
    <source>
        <dbReference type="ARBA" id="ARBA00022840"/>
    </source>
</evidence>
<keyword evidence="2" id="KW-0547">Nucleotide-binding</keyword>
<dbReference type="Gene3D" id="3.40.50.300">
    <property type="entry name" value="P-loop containing nucleotide triphosphate hydrolases"/>
    <property type="match status" value="1"/>
</dbReference>
<dbReference type="SMART" id="SM00382">
    <property type="entry name" value="AAA"/>
    <property type="match status" value="1"/>
</dbReference>
<name>A0A2U0I272_9FLAO</name>
<dbReference type="SUPFAM" id="SSF52540">
    <property type="entry name" value="P-loop containing nucleoside triphosphate hydrolases"/>
    <property type="match status" value="1"/>
</dbReference>
<keyword evidence="1" id="KW-0813">Transport</keyword>
<dbReference type="EMBL" id="QEHR01000004">
    <property type="protein sequence ID" value="PVW15209.1"/>
    <property type="molecule type" value="Genomic_DNA"/>
</dbReference>
<keyword evidence="6" id="KW-1185">Reference proteome</keyword>
<organism evidence="5 6">
    <name type="scientific">Marixanthomonas spongiae</name>
    <dbReference type="NCBI Taxonomy" id="2174845"/>
    <lineage>
        <taxon>Bacteria</taxon>
        <taxon>Pseudomonadati</taxon>
        <taxon>Bacteroidota</taxon>
        <taxon>Flavobacteriia</taxon>
        <taxon>Flavobacteriales</taxon>
        <taxon>Flavobacteriaceae</taxon>
        <taxon>Marixanthomonas</taxon>
    </lineage>
</organism>
<sequence length="311" mass="35004">MLSVSIQSFSYASKAILQDINFKLKRGNHLAVLGESGCGKSTLLHLIYGLLHLDNGRIAWEGEQLKGPHHTLIPGEPFMKLVAQELNVMPFITVRENIAEHLPRLNPEEESDRVNTLLNVVDLEAFGNRKVINLSGGQKQRVALAKALAKAPKLLLLDEPFSSIDTFRKNKLRRSLFRYLKEENISCITATHDAEEALAFSDELLLLKEGKMERFGKPETIYNNLKTAYQAGFFGDVTVLPPETVPSGDRIFLPHQLTISEKETKIKVEVTTSFFKGSHYLIEAIYKGNPIFFNHIDEIETGKSVFLTEIK</sequence>
<dbReference type="GO" id="GO:0016887">
    <property type="term" value="F:ATP hydrolysis activity"/>
    <property type="evidence" value="ECO:0007669"/>
    <property type="project" value="InterPro"/>
</dbReference>
<evidence type="ECO:0000256" key="1">
    <source>
        <dbReference type="ARBA" id="ARBA00022448"/>
    </source>
</evidence>
<dbReference type="AlphaFoldDB" id="A0A2U0I272"/>
<dbReference type="InterPro" id="IPR003593">
    <property type="entry name" value="AAA+_ATPase"/>
</dbReference>
<dbReference type="Proteomes" id="UP000245962">
    <property type="component" value="Unassembled WGS sequence"/>
</dbReference>
<protein>
    <submittedName>
        <fullName evidence="5">ABC transporter ATP-binding protein</fullName>
    </submittedName>
</protein>